<organism evidence="3 4">
    <name type="scientific">Oryza sativa subsp. japonica</name>
    <name type="common">Rice</name>
    <dbReference type="NCBI Taxonomy" id="39947"/>
    <lineage>
        <taxon>Eukaryota</taxon>
        <taxon>Viridiplantae</taxon>
        <taxon>Streptophyta</taxon>
        <taxon>Embryophyta</taxon>
        <taxon>Tracheophyta</taxon>
        <taxon>Spermatophyta</taxon>
        <taxon>Magnoliopsida</taxon>
        <taxon>Liliopsida</taxon>
        <taxon>Poales</taxon>
        <taxon>Poaceae</taxon>
        <taxon>BOP clade</taxon>
        <taxon>Oryzoideae</taxon>
        <taxon>Oryzeae</taxon>
        <taxon>Oryzinae</taxon>
        <taxon>Oryza</taxon>
        <taxon>Oryza sativa</taxon>
    </lineage>
</organism>
<protein>
    <submittedName>
        <fullName evidence="3">Uncharacterized protein</fullName>
    </submittedName>
</protein>
<name>Q6YWG3_ORYSJ</name>
<feature type="region of interest" description="Disordered" evidence="1">
    <location>
        <begin position="1"/>
        <end position="22"/>
    </location>
</feature>
<dbReference type="AlphaFoldDB" id="Q6YWG3"/>
<reference evidence="3" key="2">
    <citation type="submission" date="2002-09" db="EMBL/GenBank/DDBJ databases">
        <title>Oryza sativa nipponbare(GA3) genomic DNA, chromosome 2, BAC clone:OSJNBb0018G11.</title>
        <authorList>
            <person name="Sasaki T."/>
            <person name="Matsumoto T."/>
            <person name="Katayose Y."/>
        </authorList>
    </citation>
    <scope>NUCLEOTIDE SEQUENCE</scope>
</reference>
<evidence type="ECO:0000313" key="3">
    <source>
        <dbReference type="EMBL" id="BAD10640.1"/>
    </source>
</evidence>
<evidence type="ECO:0000313" key="2">
    <source>
        <dbReference type="EMBL" id="BAD10580.1"/>
    </source>
</evidence>
<evidence type="ECO:0000313" key="4">
    <source>
        <dbReference type="Proteomes" id="UP000000763"/>
    </source>
</evidence>
<reference evidence="4" key="4">
    <citation type="journal article" date="2008" name="Nucleic Acids Res.">
        <title>The rice annotation project database (RAP-DB): 2008 update.</title>
        <authorList>
            <consortium name="The rice annotation project (RAP)"/>
        </authorList>
    </citation>
    <scope>GENOME REANNOTATION</scope>
    <source>
        <strain evidence="4">cv. Nipponbare</strain>
    </source>
</reference>
<feature type="region of interest" description="Disordered" evidence="1">
    <location>
        <begin position="139"/>
        <end position="219"/>
    </location>
</feature>
<feature type="region of interest" description="Disordered" evidence="1">
    <location>
        <begin position="98"/>
        <end position="119"/>
    </location>
</feature>
<dbReference type="Proteomes" id="UP000000763">
    <property type="component" value="Chromosome 2"/>
</dbReference>
<dbReference type="EMBL" id="AP005721">
    <property type="protein sequence ID" value="BAD10580.1"/>
    <property type="molecule type" value="Genomic_DNA"/>
</dbReference>
<sequence length="277" mass="29215">MDSTGGKLFDSRLQGPTPASENFQNITPNTHCFQDLSPNSHYFQNTTLECKFSLFRAIPSPTVSRAVVLHPPDVAVISQPPLAPLEAAVAEVGLATAAELGDDTSEPSRRRSGGRAPAADLLQATVDGVLRIPIESPSAVAAAARGDEPTAKRRRKLQPTRAAVGGPVEALATAPPPALPPSSPTPSSKPTVAARSQYPARRQAGDVTGDRVDGPAQQRRRWCGEDKLAGVGEDELAGGEGKRGERNELTTRGFGMTECHGTKKIHTLVVYSESSVN</sequence>
<accession>Q6YWG3</accession>
<gene>
    <name evidence="2" type="ORF">OJ1123_E07.13</name>
    <name evidence="3" type="ORF">OSJNBb0018G11.3</name>
</gene>
<feature type="compositionally biased region" description="Pro residues" evidence="1">
    <location>
        <begin position="174"/>
        <end position="184"/>
    </location>
</feature>
<reference evidence="4" key="3">
    <citation type="journal article" date="2005" name="Nature">
        <title>The map-based sequence of the rice genome.</title>
        <authorList>
            <consortium name="International rice genome sequencing project (IRGSP)"/>
            <person name="Matsumoto T."/>
            <person name="Wu J."/>
            <person name="Kanamori H."/>
            <person name="Katayose Y."/>
            <person name="Fujisawa M."/>
            <person name="Namiki N."/>
            <person name="Mizuno H."/>
            <person name="Yamamoto K."/>
            <person name="Antonio B.A."/>
            <person name="Baba T."/>
            <person name="Sakata K."/>
            <person name="Nagamura Y."/>
            <person name="Aoki H."/>
            <person name="Arikawa K."/>
            <person name="Arita K."/>
            <person name="Bito T."/>
            <person name="Chiden Y."/>
            <person name="Fujitsuka N."/>
            <person name="Fukunaka R."/>
            <person name="Hamada M."/>
            <person name="Harada C."/>
            <person name="Hayashi A."/>
            <person name="Hijishita S."/>
            <person name="Honda M."/>
            <person name="Hosokawa S."/>
            <person name="Ichikawa Y."/>
            <person name="Idonuma A."/>
            <person name="Iijima M."/>
            <person name="Ikeda M."/>
            <person name="Ikeno M."/>
            <person name="Ito K."/>
            <person name="Ito S."/>
            <person name="Ito T."/>
            <person name="Ito Y."/>
            <person name="Ito Y."/>
            <person name="Iwabuchi A."/>
            <person name="Kamiya K."/>
            <person name="Karasawa W."/>
            <person name="Kurita K."/>
            <person name="Katagiri S."/>
            <person name="Kikuta A."/>
            <person name="Kobayashi H."/>
            <person name="Kobayashi N."/>
            <person name="Machita K."/>
            <person name="Maehara T."/>
            <person name="Masukawa M."/>
            <person name="Mizubayashi T."/>
            <person name="Mukai Y."/>
            <person name="Nagasaki H."/>
            <person name="Nagata Y."/>
            <person name="Naito S."/>
            <person name="Nakashima M."/>
            <person name="Nakama Y."/>
            <person name="Nakamichi Y."/>
            <person name="Nakamura M."/>
            <person name="Meguro A."/>
            <person name="Negishi M."/>
            <person name="Ohta I."/>
            <person name="Ohta T."/>
            <person name="Okamoto M."/>
            <person name="Ono N."/>
            <person name="Saji S."/>
            <person name="Sakaguchi M."/>
            <person name="Sakai K."/>
            <person name="Shibata M."/>
            <person name="Shimokawa T."/>
            <person name="Song J."/>
            <person name="Takazaki Y."/>
            <person name="Terasawa K."/>
            <person name="Tsugane M."/>
            <person name="Tsuji K."/>
            <person name="Ueda S."/>
            <person name="Waki K."/>
            <person name="Yamagata H."/>
            <person name="Yamamoto M."/>
            <person name="Yamamoto S."/>
            <person name="Yamane H."/>
            <person name="Yoshiki S."/>
            <person name="Yoshihara R."/>
            <person name="Yukawa K."/>
            <person name="Zhong H."/>
            <person name="Yano M."/>
            <person name="Yuan Q."/>
            <person name="Ouyang S."/>
            <person name="Liu J."/>
            <person name="Jones K.M."/>
            <person name="Gansberger K."/>
            <person name="Moffat K."/>
            <person name="Hill J."/>
            <person name="Bera J."/>
            <person name="Fadrosh D."/>
            <person name="Jin S."/>
            <person name="Johri S."/>
            <person name="Kim M."/>
            <person name="Overton L."/>
            <person name="Reardon M."/>
            <person name="Tsitrin T."/>
            <person name="Vuong H."/>
            <person name="Weaver B."/>
            <person name="Ciecko A."/>
            <person name="Tallon L."/>
            <person name="Jackson J."/>
            <person name="Pai G."/>
            <person name="Aken S.V."/>
            <person name="Utterback T."/>
            <person name="Reidmuller S."/>
            <person name="Feldblyum T."/>
            <person name="Hsiao J."/>
            <person name="Zismann V."/>
            <person name="Iobst S."/>
            <person name="de Vazeille A.R."/>
            <person name="Buell C.R."/>
            <person name="Ying K."/>
            <person name="Li Y."/>
            <person name="Lu T."/>
            <person name="Huang Y."/>
            <person name="Zhao Q."/>
            <person name="Feng Q."/>
            <person name="Zhang L."/>
            <person name="Zhu J."/>
            <person name="Weng Q."/>
            <person name="Mu J."/>
            <person name="Lu Y."/>
            <person name="Fan D."/>
            <person name="Liu Y."/>
            <person name="Guan J."/>
            <person name="Zhang Y."/>
            <person name="Yu S."/>
            <person name="Liu X."/>
            <person name="Zhang Y."/>
            <person name="Hong G."/>
            <person name="Han B."/>
            <person name="Choisne N."/>
            <person name="Demange N."/>
            <person name="Orjeda G."/>
            <person name="Samain S."/>
            <person name="Cattolico L."/>
            <person name="Pelletier E."/>
            <person name="Couloux A."/>
            <person name="Segurens B."/>
            <person name="Wincker P."/>
            <person name="D'Hont A."/>
            <person name="Scarpelli C."/>
            <person name="Weissenbach J."/>
            <person name="Salanoubat M."/>
            <person name="Quetier F."/>
            <person name="Yu Y."/>
            <person name="Kim H.R."/>
            <person name="Rambo T."/>
            <person name="Currie J."/>
            <person name="Collura K."/>
            <person name="Luo M."/>
            <person name="Yang T."/>
            <person name="Ammiraju J.S.S."/>
            <person name="Engler F."/>
            <person name="Soderlund C."/>
            <person name="Wing R.A."/>
            <person name="Palmer L.E."/>
            <person name="de la Bastide M."/>
            <person name="Spiegel L."/>
            <person name="Nascimento L."/>
            <person name="Zutavern T."/>
            <person name="O'Shaughnessy A."/>
            <person name="Dike S."/>
            <person name="Dedhia N."/>
            <person name="Preston R."/>
            <person name="Balija V."/>
            <person name="McCombie W.R."/>
            <person name="Chow T."/>
            <person name="Chen H."/>
            <person name="Chung M."/>
            <person name="Chen C."/>
            <person name="Shaw J."/>
            <person name="Wu H."/>
            <person name="Hsiao K."/>
            <person name="Chao Y."/>
            <person name="Chu M."/>
            <person name="Cheng C."/>
            <person name="Hour A."/>
            <person name="Lee P."/>
            <person name="Lin S."/>
            <person name="Lin Y."/>
            <person name="Liou J."/>
            <person name="Liu S."/>
            <person name="Hsing Y."/>
            <person name="Raghuvanshi S."/>
            <person name="Mohanty A."/>
            <person name="Bharti A.K."/>
            <person name="Gaur A."/>
            <person name="Gupta V."/>
            <person name="Kumar D."/>
            <person name="Ravi V."/>
            <person name="Vij S."/>
            <person name="Kapur A."/>
            <person name="Khurana P."/>
            <person name="Khurana P."/>
            <person name="Khurana J.P."/>
            <person name="Tyagi A.K."/>
            <person name="Gaikwad K."/>
            <person name="Singh A."/>
            <person name="Dalal V."/>
            <person name="Srivastava S."/>
            <person name="Dixit A."/>
            <person name="Pal A.K."/>
            <person name="Ghazi I.A."/>
            <person name="Yadav M."/>
            <person name="Pandit A."/>
            <person name="Bhargava A."/>
            <person name="Sureshbabu K."/>
            <person name="Batra K."/>
            <person name="Sharma T.R."/>
            <person name="Mohapatra T."/>
            <person name="Singh N.K."/>
            <person name="Messing J."/>
            <person name="Nelson A.B."/>
            <person name="Fuks G."/>
            <person name="Kavchok S."/>
            <person name="Keizer G."/>
            <person name="Linton E."/>
            <person name="Llaca V."/>
            <person name="Song R."/>
            <person name="Tanyolac B."/>
            <person name="Young S."/>
            <person name="Ho-Il K."/>
            <person name="Hahn J.H."/>
            <person name="Sangsakoo G."/>
            <person name="Vanavichit A."/>
            <person name="de Mattos Luiz.A.T."/>
            <person name="Zimmer P.D."/>
            <person name="Malone G."/>
            <person name="Dellagostin O."/>
            <person name="de Oliveira A.C."/>
            <person name="Bevan M."/>
            <person name="Bancroft I."/>
            <person name="Minx P."/>
            <person name="Cordum H."/>
            <person name="Wilson R."/>
            <person name="Cheng Z."/>
            <person name="Jin W."/>
            <person name="Jiang J."/>
            <person name="Leong S.A."/>
            <person name="Iwama H."/>
            <person name="Gojobori T."/>
            <person name="Itoh T."/>
            <person name="Niimura Y."/>
            <person name="Fujii Y."/>
            <person name="Habara T."/>
            <person name="Sakai H."/>
            <person name="Sato Y."/>
            <person name="Wilson G."/>
            <person name="Kumar K."/>
            <person name="McCouch S."/>
            <person name="Juretic N."/>
            <person name="Hoen D."/>
            <person name="Wright S."/>
            <person name="Bruskiewich R."/>
            <person name="Bureau T."/>
            <person name="Miyao A."/>
            <person name="Hirochika H."/>
            <person name="Nishikawa T."/>
            <person name="Kadowaki K."/>
            <person name="Sugiura M."/>
            <person name="Burr B."/>
            <person name="Sasaki T."/>
        </authorList>
    </citation>
    <scope>NUCLEOTIDE SEQUENCE [LARGE SCALE GENOMIC DNA]</scope>
    <source>
        <strain evidence="4">cv. Nipponbare</strain>
    </source>
</reference>
<proteinExistence type="predicted"/>
<dbReference type="EMBL" id="AP005776">
    <property type="protein sequence ID" value="BAD10640.1"/>
    <property type="molecule type" value="Genomic_DNA"/>
</dbReference>
<reference evidence="2" key="1">
    <citation type="submission" date="2002-09" db="EMBL/GenBank/DDBJ databases">
        <title>Oryza sativa nipponbare(GA3) genomic DNA, chromosome 2, BAC clone:OJ1123_E07.</title>
        <authorList>
            <person name="Sasaki T."/>
            <person name="Matsumoto T."/>
            <person name="Katayose Y."/>
        </authorList>
    </citation>
    <scope>NUCLEOTIDE SEQUENCE</scope>
</reference>
<evidence type="ECO:0000256" key="1">
    <source>
        <dbReference type="SAM" id="MobiDB-lite"/>
    </source>
</evidence>